<feature type="compositionally biased region" description="Low complexity" evidence="1">
    <location>
        <begin position="73"/>
        <end position="84"/>
    </location>
</feature>
<keyword evidence="2" id="KW-1133">Transmembrane helix</keyword>
<keyword evidence="5" id="KW-1185">Reference proteome</keyword>
<dbReference type="PROSITE" id="PS50954">
    <property type="entry name" value="LEM"/>
    <property type="match status" value="1"/>
</dbReference>
<dbReference type="InterPro" id="IPR011015">
    <property type="entry name" value="LEM/LEM-like_dom_sf"/>
</dbReference>
<organism evidence="4 5">
    <name type="scientific">Drosophila rubida</name>
    <dbReference type="NCBI Taxonomy" id="30044"/>
    <lineage>
        <taxon>Eukaryota</taxon>
        <taxon>Metazoa</taxon>
        <taxon>Ecdysozoa</taxon>
        <taxon>Arthropoda</taxon>
        <taxon>Hexapoda</taxon>
        <taxon>Insecta</taxon>
        <taxon>Pterygota</taxon>
        <taxon>Neoptera</taxon>
        <taxon>Endopterygota</taxon>
        <taxon>Diptera</taxon>
        <taxon>Brachycera</taxon>
        <taxon>Muscomorpha</taxon>
        <taxon>Ephydroidea</taxon>
        <taxon>Drosophilidae</taxon>
        <taxon>Drosophila</taxon>
    </lineage>
</organism>
<feature type="region of interest" description="Disordered" evidence="1">
    <location>
        <begin position="305"/>
        <end position="361"/>
    </location>
</feature>
<feature type="compositionally biased region" description="Polar residues" evidence="1">
    <location>
        <begin position="85"/>
        <end position="96"/>
    </location>
</feature>
<evidence type="ECO:0000256" key="1">
    <source>
        <dbReference type="SAM" id="MobiDB-lite"/>
    </source>
</evidence>
<evidence type="ECO:0000259" key="3">
    <source>
        <dbReference type="PROSITE" id="PS50954"/>
    </source>
</evidence>
<dbReference type="Proteomes" id="UP001200034">
    <property type="component" value="Unassembled WGS sequence"/>
</dbReference>
<gene>
    <name evidence="4" type="ORF">KR093_007420</name>
</gene>
<dbReference type="Gene3D" id="1.10.720.40">
    <property type="match status" value="1"/>
</dbReference>
<feature type="region of interest" description="Disordered" evidence="1">
    <location>
        <begin position="120"/>
        <end position="140"/>
    </location>
</feature>
<dbReference type="CDD" id="cd12934">
    <property type="entry name" value="LEM"/>
    <property type="match status" value="1"/>
</dbReference>
<dbReference type="AlphaFoldDB" id="A0AAD4JVC4"/>
<feature type="compositionally biased region" description="Acidic residues" evidence="1">
    <location>
        <begin position="312"/>
        <end position="322"/>
    </location>
</feature>
<feature type="domain" description="LEM" evidence="3">
    <location>
        <begin position="4"/>
        <end position="48"/>
    </location>
</feature>
<name>A0AAD4JVC4_9MUSC</name>
<evidence type="ECO:0000313" key="4">
    <source>
        <dbReference type="EMBL" id="KAH8359555.1"/>
    </source>
</evidence>
<dbReference type="Pfam" id="PF03020">
    <property type="entry name" value="LEM"/>
    <property type="match status" value="1"/>
</dbReference>
<dbReference type="SMART" id="SM00540">
    <property type="entry name" value="LEM"/>
    <property type="match status" value="1"/>
</dbReference>
<feature type="compositionally biased region" description="Polar residues" evidence="1">
    <location>
        <begin position="120"/>
        <end position="129"/>
    </location>
</feature>
<reference evidence="4" key="1">
    <citation type="journal article" date="2021" name="Mol. Ecol. Resour.">
        <title>Phylogenomic analyses of the genus Drosophila reveals genomic signals of climate adaptation.</title>
        <authorList>
            <person name="Li F."/>
            <person name="Rane R.V."/>
            <person name="Luria V."/>
            <person name="Xiong Z."/>
            <person name="Chen J."/>
            <person name="Li Z."/>
            <person name="Catullo R.A."/>
            <person name="Griffin P.C."/>
            <person name="Schiffer M."/>
            <person name="Pearce S."/>
            <person name="Lee S.F."/>
            <person name="McElroy K."/>
            <person name="Stocker A."/>
            <person name="Shirriffs J."/>
            <person name="Cockerell F."/>
            <person name="Coppin C."/>
            <person name="Sgro C.M."/>
            <person name="Karger A."/>
            <person name="Cain J.W."/>
            <person name="Weber J.A."/>
            <person name="Santpere G."/>
            <person name="Kirschner M.W."/>
            <person name="Hoffmann A.A."/>
            <person name="Oakeshott J.G."/>
            <person name="Zhang G."/>
        </authorList>
    </citation>
    <scope>NUCLEOTIDE SEQUENCE</scope>
    <source>
        <strain evidence="4">BGI-SZ-2011g</strain>
    </source>
</reference>
<feature type="region of interest" description="Disordered" evidence="1">
    <location>
        <begin position="45"/>
        <end position="96"/>
    </location>
</feature>
<evidence type="ECO:0000256" key="2">
    <source>
        <dbReference type="SAM" id="Phobius"/>
    </source>
</evidence>
<dbReference type="SUPFAM" id="SSF63451">
    <property type="entry name" value="LEM domain"/>
    <property type="match status" value="1"/>
</dbReference>
<evidence type="ECO:0000313" key="5">
    <source>
        <dbReference type="Proteomes" id="UP001200034"/>
    </source>
</evidence>
<sequence>MSDLPNLDSLSNKELHAKCLQYGLPNIPVTDTSRKVIQRRLRAAMLDGPKSSKNAAAAKKKTTRRETIHSSKTTPAETTETRVTGKSQSRNNNNTRQTIAATTGNYSPFGNTSIRSVETTTTVSDVGSQSEDDDYYNTGRNANRYQYSLGQRDAEELRRQVSLGKSELLTTSYTRGVEGQATQYSEEDNPQTYTYQRPHVTTASLLPGHQQGRTYSSGLTNQNLSHSLLNSTSYNEDATDHNIVEPQRYSYNGSAAPFQSAAPSTSAIRQRQTIGVSGFGRGRLIQPTYRINTLYPPLNEFYDEPSNIGESMEVDTDSEPEVEAQQQQRSYGRQPVESPYMSSFSRQLDARKQSSPLVRPQRRATLANEELDSPMAQLRVFLRSLDQRFHLKFYFLLMLAVMFTTLVYVVLTP</sequence>
<dbReference type="InterPro" id="IPR003887">
    <property type="entry name" value="LEM_dom"/>
</dbReference>
<comment type="caution">
    <text evidence="4">The sequence shown here is derived from an EMBL/GenBank/DDBJ whole genome shotgun (WGS) entry which is preliminary data.</text>
</comment>
<accession>A0AAD4JVC4</accession>
<keyword evidence="2" id="KW-0812">Transmembrane</keyword>
<proteinExistence type="predicted"/>
<feature type="transmembrane region" description="Helical" evidence="2">
    <location>
        <begin position="393"/>
        <end position="411"/>
    </location>
</feature>
<keyword evidence="2" id="KW-0472">Membrane</keyword>
<protein>
    <recommendedName>
        <fullName evidence="3">LEM domain-containing protein</fullName>
    </recommendedName>
</protein>
<dbReference type="EMBL" id="JAJJHW010003409">
    <property type="protein sequence ID" value="KAH8359555.1"/>
    <property type="molecule type" value="Genomic_DNA"/>
</dbReference>